<dbReference type="PANTHER" id="PTHR33570">
    <property type="entry name" value="4-CARBOXYMUCONOLACTONE DECARBOXYLASE FAMILY PROTEIN"/>
    <property type="match status" value="1"/>
</dbReference>
<comment type="caution">
    <text evidence="2">The sequence shown here is derived from an EMBL/GenBank/DDBJ whole genome shotgun (WGS) entry which is preliminary data.</text>
</comment>
<dbReference type="InterPro" id="IPR003779">
    <property type="entry name" value="CMD-like"/>
</dbReference>
<proteinExistence type="predicted"/>
<dbReference type="InterPro" id="IPR052512">
    <property type="entry name" value="4CMD/NDH-1_regulator"/>
</dbReference>
<gene>
    <name evidence="2" type="ORF">ACFQIC_20375</name>
</gene>
<evidence type="ECO:0000313" key="2">
    <source>
        <dbReference type="EMBL" id="MFC7064153.1"/>
    </source>
</evidence>
<dbReference type="EMBL" id="JBHSZV010000066">
    <property type="protein sequence ID" value="MFC7064153.1"/>
    <property type="molecule type" value="Genomic_DNA"/>
</dbReference>
<keyword evidence="3" id="KW-1185">Reference proteome</keyword>
<feature type="domain" description="Carboxymuconolactone decarboxylase-like" evidence="1">
    <location>
        <begin position="39"/>
        <end position="122"/>
    </location>
</feature>
<evidence type="ECO:0000259" key="1">
    <source>
        <dbReference type="Pfam" id="PF02627"/>
    </source>
</evidence>
<dbReference type="InterPro" id="IPR029032">
    <property type="entry name" value="AhpD-like"/>
</dbReference>
<dbReference type="PANTHER" id="PTHR33570:SF2">
    <property type="entry name" value="CARBOXYMUCONOLACTONE DECARBOXYLASE-LIKE DOMAIN-CONTAINING PROTEIN"/>
    <property type="match status" value="1"/>
</dbReference>
<dbReference type="RefSeq" id="WP_204712264.1">
    <property type="nucleotide sequence ID" value="NZ_JBHSZV010000066.1"/>
</dbReference>
<organism evidence="2 3">
    <name type="scientific">Halobacillus seohaensis</name>
    <dbReference type="NCBI Taxonomy" id="447421"/>
    <lineage>
        <taxon>Bacteria</taxon>
        <taxon>Bacillati</taxon>
        <taxon>Bacillota</taxon>
        <taxon>Bacilli</taxon>
        <taxon>Bacillales</taxon>
        <taxon>Bacillaceae</taxon>
        <taxon>Halobacillus</taxon>
    </lineage>
</organism>
<evidence type="ECO:0000313" key="3">
    <source>
        <dbReference type="Proteomes" id="UP001596410"/>
    </source>
</evidence>
<name>A0ABW2EPL7_9BACI</name>
<sequence>MSNDRYQQGLDKLMEYTLTSDDNISTHLKISDELEDIAPDIGKYIIEFAYGDIYSREGLTNQQRALVTISSLVTQGTEPQLELHINTGLTAGLSPKEIVESITHLIPYTGFPSVLNALTVAKKVFSMRNVSIDKADTEQKESKKPS</sequence>
<dbReference type="Gene3D" id="1.20.1290.10">
    <property type="entry name" value="AhpD-like"/>
    <property type="match status" value="1"/>
</dbReference>
<protein>
    <submittedName>
        <fullName evidence="2">Carboxymuconolactone decarboxylase family protein</fullName>
    </submittedName>
</protein>
<dbReference type="Proteomes" id="UP001596410">
    <property type="component" value="Unassembled WGS sequence"/>
</dbReference>
<accession>A0ABW2EPL7</accession>
<dbReference type="Pfam" id="PF02627">
    <property type="entry name" value="CMD"/>
    <property type="match status" value="1"/>
</dbReference>
<dbReference type="SUPFAM" id="SSF69118">
    <property type="entry name" value="AhpD-like"/>
    <property type="match status" value="1"/>
</dbReference>
<reference evidence="3" key="1">
    <citation type="journal article" date="2019" name="Int. J. Syst. Evol. Microbiol.">
        <title>The Global Catalogue of Microorganisms (GCM) 10K type strain sequencing project: providing services to taxonomists for standard genome sequencing and annotation.</title>
        <authorList>
            <consortium name="The Broad Institute Genomics Platform"/>
            <consortium name="The Broad Institute Genome Sequencing Center for Infectious Disease"/>
            <person name="Wu L."/>
            <person name="Ma J."/>
        </authorList>
    </citation>
    <scope>NUCLEOTIDE SEQUENCE [LARGE SCALE GENOMIC DNA]</scope>
    <source>
        <strain evidence="3">CGMCC 4.1621</strain>
    </source>
</reference>